<name>A0A6A4L0W8_9ERIC</name>
<organism evidence="1 2">
    <name type="scientific">Rhododendron williamsianum</name>
    <dbReference type="NCBI Taxonomy" id="262921"/>
    <lineage>
        <taxon>Eukaryota</taxon>
        <taxon>Viridiplantae</taxon>
        <taxon>Streptophyta</taxon>
        <taxon>Embryophyta</taxon>
        <taxon>Tracheophyta</taxon>
        <taxon>Spermatophyta</taxon>
        <taxon>Magnoliopsida</taxon>
        <taxon>eudicotyledons</taxon>
        <taxon>Gunneridae</taxon>
        <taxon>Pentapetalae</taxon>
        <taxon>asterids</taxon>
        <taxon>Ericales</taxon>
        <taxon>Ericaceae</taxon>
        <taxon>Ericoideae</taxon>
        <taxon>Rhodoreae</taxon>
        <taxon>Rhododendron</taxon>
    </lineage>
</organism>
<protein>
    <submittedName>
        <fullName evidence="1">Uncharacterized protein</fullName>
    </submittedName>
</protein>
<accession>A0A6A4L0W8</accession>
<comment type="caution">
    <text evidence="1">The sequence shown here is derived from an EMBL/GenBank/DDBJ whole genome shotgun (WGS) entry which is preliminary data.</text>
</comment>
<dbReference type="Proteomes" id="UP000428333">
    <property type="component" value="Linkage Group LG10"/>
</dbReference>
<feature type="non-terminal residue" evidence="1">
    <location>
        <position position="1"/>
    </location>
</feature>
<keyword evidence="2" id="KW-1185">Reference proteome</keyword>
<evidence type="ECO:0000313" key="1">
    <source>
        <dbReference type="EMBL" id="KAE9451152.1"/>
    </source>
</evidence>
<proteinExistence type="predicted"/>
<reference evidence="1 2" key="1">
    <citation type="journal article" date="2019" name="Genome Biol. Evol.">
        <title>The Rhododendron genome and chromosomal organization provide insight into shared whole-genome duplications across the heath family (Ericaceae).</title>
        <authorList>
            <person name="Soza V.L."/>
            <person name="Lindsley D."/>
            <person name="Waalkes A."/>
            <person name="Ramage E."/>
            <person name="Patwardhan R.P."/>
            <person name="Burton J.N."/>
            <person name="Adey A."/>
            <person name="Kumar A."/>
            <person name="Qiu R."/>
            <person name="Shendure J."/>
            <person name="Hall B."/>
        </authorList>
    </citation>
    <scope>NUCLEOTIDE SEQUENCE [LARGE SCALE GENOMIC DNA]</scope>
    <source>
        <strain evidence="1">RSF 1966-606</strain>
    </source>
</reference>
<gene>
    <name evidence="1" type="ORF">C3L33_16939</name>
</gene>
<evidence type="ECO:0000313" key="2">
    <source>
        <dbReference type="Proteomes" id="UP000428333"/>
    </source>
</evidence>
<dbReference type="EMBL" id="QEFC01002722">
    <property type="protein sequence ID" value="KAE9451152.1"/>
    <property type="molecule type" value="Genomic_DNA"/>
</dbReference>
<dbReference type="AlphaFoldDB" id="A0A6A4L0W8"/>
<sequence>MLMSPHALCAPGDIAMSAICLERDLETQNSNPDGCWRYIIKRHYCLLSFITLCYLPFKKSFLAGDFL</sequence>